<feature type="transmembrane region" description="Helical" evidence="1">
    <location>
        <begin position="87"/>
        <end position="113"/>
    </location>
</feature>
<sequence length="115" mass="12662">MTPTDDGSMHREIGMLTAKVDIILEGVRRSEQKADASRASMHRRMDEIVDRVSKMELTTATVQDDVKEMKPVTDAVKMWRQRGIGALAIVGIGASALTFIITKFGAAAIAWLMSR</sequence>
<keyword evidence="1" id="KW-0812">Transmembrane</keyword>
<dbReference type="InterPro" id="IPR010889">
    <property type="entry name" value="DUF1515"/>
</dbReference>
<keyword evidence="1" id="KW-0472">Membrane</keyword>
<dbReference type="Proteomes" id="UP000515518">
    <property type="component" value="Chromosome"/>
</dbReference>
<evidence type="ECO:0000313" key="3">
    <source>
        <dbReference type="Proteomes" id="UP000515518"/>
    </source>
</evidence>
<keyword evidence="1" id="KW-1133">Transmembrane helix</keyword>
<name>A0A7G6RKM3_RHILV</name>
<dbReference type="EMBL" id="CP050549">
    <property type="protein sequence ID" value="QND42805.1"/>
    <property type="molecule type" value="Genomic_DNA"/>
</dbReference>
<organism evidence="2 3">
    <name type="scientific">Rhizobium leguminosarum bv. viciae</name>
    <dbReference type="NCBI Taxonomy" id="387"/>
    <lineage>
        <taxon>Bacteria</taxon>
        <taxon>Pseudomonadati</taxon>
        <taxon>Pseudomonadota</taxon>
        <taxon>Alphaproteobacteria</taxon>
        <taxon>Hyphomicrobiales</taxon>
        <taxon>Rhizobiaceae</taxon>
        <taxon>Rhizobium/Agrobacterium group</taxon>
        <taxon>Rhizobium</taxon>
    </lineage>
</organism>
<reference evidence="3" key="1">
    <citation type="journal article" date="2020" name="Mol. Plant Microbe">
        <title>Rhizobial microsymbionts of the narrowly endemic Oxytropis species growing in Kamchatka are characterized by significant genetic diversity and possess a set of genes that are associated with T3SS and T6SS secretion systems and can affect the development of symbiosis.</title>
        <authorList>
            <person name="Safronova V."/>
            <person name="Guro P."/>
            <person name="Sazanova A."/>
            <person name="Kuznetsova I."/>
            <person name="Belimov A."/>
            <person name="Yakubov V."/>
            <person name="Chirak E."/>
            <person name="Afonin A."/>
            <person name="Gogolev Y."/>
            <person name="Andronov E."/>
            <person name="Tikhonovich I."/>
        </authorList>
    </citation>
    <scope>NUCLEOTIDE SEQUENCE [LARGE SCALE GENOMIC DNA]</scope>
    <source>
        <strain evidence="3">RCAM0610</strain>
    </source>
</reference>
<proteinExistence type="predicted"/>
<accession>A0A7G6RKM3</accession>
<gene>
    <name evidence="2" type="ORF">HB770_18495</name>
</gene>
<dbReference type="AlphaFoldDB" id="A0A7G6RKM3"/>
<evidence type="ECO:0000313" key="2">
    <source>
        <dbReference type="EMBL" id="QND42805.1"/>
    </source>
</evidence>
<dbReference type="Pfam" id="PF07439">
    <property type="entry name" value="DUF1515"/>
    <property type="match status" value="1"/>
</dbReference>
<evidence type="ECO:0000256" key="1">
    <source>
        <dbReference type="SAM" id="Phobius"/>
    </source>
</evidence>
<protein>
    <submittedName>
        <fullName evidence="2">DUF1515 domain-containing protein</fullName>
    </submittedName>
</protein>